<evidence type="ECO:0000313" key="3">
    <source>
        <dbReference type="EMBL" id="MBK1618896.1"/>
    </source>
</evidence>
<evidence type="ECO:0000256" key="2">
    <source>
        <dbReference type="SAM" id="SignalP"/>
    </source>
</evidence>
<feature type="chain" id="PRO_5040728819" evidence="2">
    <location>
        <begin position="30"/>
        <end position="203"/>
    </location>
</feature>
<accession>A0A9X0W8R9</accession>
<protein>
    <submittedName>
        <fullName evidence="3">Ni/Fe hydrogenase</fullName>
    </submittedName>
</protein>
<feature type="transmembrane region" description="Helical" evidence="1">
    <location>
        <begin position="71"/>
        <end position="91"/>
    </location>
</feature>
<keyword evidence="1" id="KW-0472">Membrane</keyword>
<keyword evidence="2" id="KW-0732">Signal</keyword>
<feature type="transmembrane region" description="Helical" evidence="1">
    <location>
        <begin position="97"/>
        <end position="114"/>
    </location>
</feature>
<dbReference type="AlphaFoldDB" id="A0A9X0W8R9"/>
<dbReference type="InterPro" id="IPR007038">
    <property type="entry name" value="HupE_UreJ"/>
</dbReference>
<keyword evidence="1" id="KW-0812">Transmembrane</keyword>
<feature type="transmembrane region" description="Helical" evidence="1">
    <location>
        <begin position="45"/>
        <end position="64"/>
    </location>
</feature>
<dbReference type="RefSeq" id="WP_200243473.1">
    <property type="nucleotide sequence ID" value="NZ_NRRY01000015.1"/>
</dbReference>
<proteinExistence type="predicted"/>
<feature type="transmembrane region" description="Helical" evidence="1">
    <location>
        <begin position="185"/>
        <end position="202"/>
    </location>
</feature>
<keyword evidence="4" id="KW-1185">Reference proteome</keyword>
<dbReference type="Pfam" id="PF04955">
    <property type="entry name" value="HupE_UreJ"/>
    <property type="match status" value="1"/>
</dbReference>
<evidence type="ECO:0000256" key="1">
    <source>
        <dbReference type="SAM" id="Phobius"/>
    </source>
</evidence>
<sequence>MNPAKRCGRKAILASLLVLVALWPLAAWAHVESGQAGGFLSGLSHPVSGLDHVVAMIAVGLWGAQLGMPALWVLPVAFPMLMAFGGMLGLIGIPLPGVEIGIALSAVVLGALVLGRVRLPLAVAVIVVACFAVFHGHAHGTELQAGQNAMLYSLGFVIATGLLHGVGITSGLIQRWEPGAQILRGAGALVMAAGLYFLWGAAT</sequence>
<feature type="signal peptide" evidence="2">
    <location>
        <begin position="1"/>
        <end position="29"/>
    </location>
</feature>
<organism evidence="3 4">
    <name type="scientific">Lamprobacter modestohalophilus</name>
    <dbReference type="NCBI Taxonomy" id="1064514"/>
    <lineage>
        <taxon>Bacteria</taxon>
        <taxon>Pseudomonadati</taxon>
        <taxon>Pseudomonadota</taxon>
        <taxon>Gammaproteobacteria</taxon>
        <taxon>Chromatiales</taxon>
        <taxon>Chromatiaceae</taxon>
        <taxon>Lamprobacter</taxon>
    </lineage>
</organism>
<keyword evidence="1" id="KW-1133">Transmembrane helix</keyword>
<gene>
    <name evidence="3" type="ORF">CKO42_10725</name>
</gene>
<dbReference type="EMBL" id="NRRY01000015">
    <property type="protein sequence ID" value="MBK1618896.1"/>
    <property type="molecule type" value="Genomic_DNA"/>
</dbReference>
<name>A0A9X0W8R9_9GAMM</name>
<comment type="caution">
    <text evidence="3">The sequence shown here is derived from an EMBL/GenBank/DDBJ whole genome shotgun (WGS) entry which is preliminary data.</text>
</comment>
<reference evidence="3 4" key="1">
    <citation type="journal article" date="2020" name="Microorganisms">
        <title>Osmotic Adaptation and Compatible Solute Biosynthesis of Phototrophic Bacteria as Revealed from Genome Analyses.</title>
        <authorList>
            <person name="Imhoff J.F."/>
            <person name="Rahn T."/>
            <person name="Kunzel S."/>
            <person name="Keller A."/>
            <person name="Neulinger S.C."/>
        </authorList>
    </citation>
    <scope>NUCLEOTIDE SEQUENCE [LARGE SCALE GENOMIC DNA]</scope>
    <source>
        <strain evidence="3 4">DSM 25653</strain>
    </source>
</reference>
<feature type="transmembrane region" description="Helical" evidence="1">
    <location>
        <begin position="121"/>
        <end position="138"/>
    </location>
</feature>
<feature type="transmembrane region" description="Helical" evidence="1">
    <location>
        <begin position="150"/>
        <end position="173"/>
    </location>
</feature>
<dbReference type="Proteomes" id="UP001138768">
    <property type="component" value="Unassembled WGS sequence"/>
</dbReference>
<dbReference type="PIRSF" id="PIRSF016919">
    <property type="entry name" value="HupE_UreJ"/>
    <property type="match status" value="1"/>
</dbReference>
<evidence type="ECO:0000313" key="4">
    <source>
        <dbReference type="Proteomes" id="UP001138768"/>
    </source>
</evidence>